<evidence type="ECO:0000256" key="3">
    <source>
        <dbReference type="ARBA" id="ARBA00022448"/>
    </source>
</evidence>
<name>A0A4R7BXD0_9HYPH</name>
<dbReference type="SUPFAM" id="SSF52540">
    <property type="entry name" value="P-loop containing nucleoside triphosphate hydrolases"/>
    <property type="match status" value="1"/>
</dbReference>
<feature type="domain" description="ABC transporter" evidence="7">
    <location>
        <begin position="28"/>
        <end position="258"/>
    </location>
</feature>
<keyword evidence="4" id="KW-0547">Nucleotide-binding</keyword>
<dbReference type="GO" id="GO:0043190">
    <property type="term" value="C:ATP-binding cassette (ABC) transporter complex"/>
    <property type="evidence" value="ECO:0007669"/>
    <property type="project" value="InterPro"/>
</dbReference>
<keyword evidence="3" id="KW-0813">Transport</keyword>
<dbReference type="Pfam" id="PF00005">
    <property type="entry name" value="ABC_tran"/>
    <property type="match status" value="1"/>
</dbReference>
<comment type="subcellular location">
    <subcellularLocation>
        <location evidence="1">Cell inner membrane</location>
        <topology evidence="1">Peripheral membrane protein</topology>
    </subcellularLocation>
</comment>
<dbReference type="SMART" id="SM00382">
    <property type="entry name" value="AAA"/>
    <property type="match status" value="1"/>
</dbReference>
<keyword evidence="9" id="KW-1185">Reference proteome</keyword>
<dbReference type="PROSITE" id="PS50893">
    <property type="entry name" value="ABC_TRANSPORTER_2"/>
    <property type="match status" value="1"/>
</dbReference>
<evidence type="ECO:0000256" key="5">
    <source>
        <dbReference type="ARBA" id="ARBA00022840"/>
    </source>
</evidence>
<reference evidence="8 9" key="1">
    <citation type="submission" date="2019-03" db="EMBL/GenBank/DDBJ databases">
        <title>Genomic Encyclopedia of Type Strains, Phase IV (KMG-IV): sequencing the most valuable type-strain genomes for metagenomic binning, comparative biology and taxonomic classification.</title>
        <authorList>
            <person name="Goeker M."/>
        </authorList>
    </citation>
    <scope>NUCLEOTIDE SEQUENCE [LARGE SCALE GENOMIC DNA]</scope>
    <source>
        <strain evidence="8 9">DSM 25903</strain>
    </source>
</reference>
<dbReference type="PROSITE" id="PS00211">
    <property type="entry name" value="ABC_TRANSPORTER_1"/>
    <property type="match status" value="1"/>
</dbReference>
<dbReference type="FunFam" id="3.40.50.300:FF:000042">
    <property type="entry name" value="Maltose/maltodextrin ABC transporter, ATP-binding protein"/>
    <property type="match status" value="1"/>
</dbReference>
<dbReference type="GO" id="GO:0016887">
    <property type="term" value="F:ATP hydrolysis activity"/>
    <property type="evidence" value="ECO:0007669"/>
    <property type="project" value="InterPro"/>
</dbReference>
<evidence type="ECO:0000256" key="2">
    <source>
        <dbReference type="ARBA" id="ARBA00005417"/>
    </source>
</evidence>
<evidence type="ECO:0000259" key="7">
    <source>
        <dbReference type="PROSITE" id="PS50893"/>
    </source>
</evidence>
<evidence type="ECO:0000313" key="8">
    <source>
        <dbReference type="EMBL" id="TDR90241.1"/>
    </source>
</evidence>
<dbReference type="GO" id="GO:0140359">
    <property type="term" value="F:ABC-type transporter activity"/>
    <property type="evidence" value="ECO:0007669"/>
    <property type="project" value="UniProtKB-ARBA"/>
</dbReference>
<protein>
    <submittedName>
        <fullName evidence="8">Spermidine/putrescine transport system ATP-binding protein</fullName>
    </submittedName>
</protein>
<comment type="similarity">
    <text evidence="2">Belongs to the ABC transporter superfamily.</text>
</comment>
<accession>A0A4R7BXD0</accession>
<dbReference type="InterPro" id="IPR003593">
    <property type="entry name" value="AAA+_ATPase"/>
</dbReference>
<evidence type="ECO:0000313" key="9">
    <source>
        <dbReference type="Proteomes" id="UP000295122"/>
    </source>
</evidence>
<dbReference type="PANTHER" id="PTHR42781:SF4">
    <property type="entry name" value="SPERMIDINE_PUTRESCINE IMPORT ATP-BINDING PROTEIN POTA"/>
    <property type="match status" value="1"/>
</dbReference>
<dbReference type="InterPro" id="IPR027417">
    <property type="entry name" value="P-loop_NTPase"/>
</dbReference>
<dbReference type="EMBL" id="SNZR01000013">
    <property type="protein sequence ID" value="TDR90241.1"/>
    <property type="molecule type" value="Genomic_DNA"/>
</dbReference>
<feature type="region of interest" description="Disordered" evidence="6">
    <location>
        <begin position="1"/>
        <end position="23"/>
    </location>
</feature>
<dbReference type="AlphaFoldDB" id="A0A4R7BXD0"/>
<gene>
    <name evidence="8" type="ORF">EV668_3083</name>
</gene>
<evidence type="ECO:0000256" key="4">
    <source>
        <dbReference type="ARBA" id="ARBA00022741"/>
    </source>
</evidence>
<dbReference type="Pfam" id="PF08402">
    <property type="entry name" value="TOBE_2"/>
    <property type="match status" value="1"/>
</dbReference>
<proteinExistence type="inferred from homology"/>
<dbReference type="SUPFAM" id="SSF50331">
    <property type="entry name" value="MOP-like"/>
    <property type="match status" value="1"/>
</dbReference>
<sequence length="379" mass="40794">MEPGEELVTTSSQASVGAEQSPAGETAVSLQGITKAFGGVTVLEPTTLDIRKGEFFSLLGPSGCGKTTLLRIIGGFEHPSGGELLIGGQPMLGTQPYDRRTNMVFQHGALFPHLTVAENIAFGLEMSRKPRGAIDRKVAEALDLVRLDGFGARRIDQLSGGQRQRVAMARALVNEPEVLLLDEPLGALDLKLRLQMQDELKRLHRAIGGTFIFVTHDQGEAISMSDRIAVMSRGVIQQVGSPRDVYEKPANRFVAEFMGHSNFYTGQVGRREDGAGEVIVNGRPFPCTIPPGFAVGAPVFVALRYERVEVAPPDDPGFGLDGTLVEEAYLGPTVQRTIDLGEIGLIVSDTANNGRERAMAPGSRVRVRWLADSPTLLAP</sequence>
<evidence type="ECO:0000256" key="1">
    <source>
        <dbReference type="ARBA" id="ARBA00004417"/>
    </source>
</evidence>
<dbReference type="Proteomes" id="UP000295122">
    <property type="component" value="Unassembled WGS sequence"/>
</dbReference>
<dbReference type="Gene3D" id="3.40.50.300">
    <property type="entry name" value="P-loop containing nucleotide triphosphate hydrolases"/>
    <property type="match status" value="1"/>
</dbReference>
<dbReference type="InterPro" id="IPR008995">
    <property type="entry name" value="Mo/tungstate-bd_C_term_dom"/>
</dbReference>
<evidence type="ECO:0000256" key="6">
    <source>
        <dbReference type="SAM" id="MobiDB-lite"/>
    </source>
</evidence>
<dbReference type="GO" id="GO:0005524">
    <property type="term" value="F:ATP binding"/>
    <property type="evidence" value="ECO:0007669"/>
    <property type="project" value="UniProtKB-KW"/>
</dbReference>
<dbReference type="InterPro" id="IPR003439">
    <property type="entry name" value="ABC_transporter-like_ATP-bd"/>
</dbReference>
<keyword evidence="5 8" id="KW-0067">ATP-binding</keyword>
<dbReference type="PANTHER" id="PTHR42781">
    <property type="entry name" value="SPERMIDINE/PUTRESCINE IMPORT ATP-BINDING PROTEIN POTA"/>
    <property type="match status" value="1"/>
</dbReference>
<organism evidence="8 9">
    <name type="scientific">Enterovirga rhinocerotis</name>
    <dbReference type="NCBI Taxonomy" id="1339210"/>
    <lineage>
        <taxon>Bacteria</taxon>
        <taxon>Pseudomonadati</taxon>
        <taxon>Pseudomonadota</taxon>
        <taxon>Alphaproteobacteria</taxon>
        <taxon>Hyphomicrobiales</taxon>
        <taxon>Methylobacteriaceae</taxon>
        <taxon>Enterovirga</taxon>
    </lineage>
</organism>
<comment type="caution">
    <text evidence="8">The sequence shown here is derived from an EMBL/GenBank/DDBJ whole genome shotgun (WGS) entry which is preliminary data.</text>
</comment>
<dbReference type="InterPro" id="IPR050093">
    <property type="entry name" value="ABC_SmlMolc_Importer"/>
</dbReference>
<dbReference type="Gene3D" id="2.40.50.100">
    <property type="match status" value="1"/>
</dbReference>
<dbReference type="InterPro" id="IPR017871">
    <property type="entry name" value="ABC_transporter-like_CS"/>
</dbReference>
<dbReference type="InterPro" id="IPR013611">
    <property type="entry name" value="Transp-assoc_OB_typ2"/>
</dbReference>